<keyword evidence="3" id="KW-1185">Reference proteome</keyword>
<dbReference type="PANTHER" id="PTHR34598:SF3">
    <property type="entry name" value="OXIDOREDUCTASE AN1597"/>
    <property type="match status" value="1"/>
</dbReference>
<dbReference type="Proteomes" id="UP000192927">
    <property type="component" value="Unassembled WGS sequence"/>
</dbReference>
<name>A0A1W5CZW5_9LECA</name>
<dbReference type="NCBIfam" id="NF041278">
    <property type="entry name" value="CmcJ_NvfI_EfuI"/>
    <property type="match status" value="1"/>
</dbReference>
<evidence type="ECO:0000313" key="3">
    <source>
        <dbReference type="Proteomes" id="UP000192927"/>
    </source>
</evidence>
<organism evidence="2 3">
    <name type="scientific">Lasallia pustulata</name>
    <dbReference type="NCBI Taxonomy" id="136370"/>
    <lineage>
        <taxon>Eukaryota</taxon>
        <taxon>Fungi</taxon>
        <taxon>Dikarya</taxon>
        <taxon>Ascomycota</taxon>
        <taxon>Pezizomycotina</taxon>
        <taxon>Lecanoromycetes</taxon>
        <taxon>OSLEUM clade</taxon>
        <taxon>Umbilicariomycetidae</taxon>
        <taxon>Umbilicariales</taxon>
        <taxon>Umbilicariaceae</taxon>
        <taxon>Lasallia</taxon>
    </lineage>
</organism>
<sequence>MEAYDDDDTATFHYITWKDLYLREKPFQLFIDIPANVPDQRKTNIEFERKEVGIQDIREKERTFNLDSHGFLVRRSSTLSSFEDLNTTSVESTYLPAVEKFLRAEVEGVDRVFFFDWRLRSASTPAAKSIVNLKDHSERLGPAMYVHVDQAPVAALNRVKTQLANEADYLLQGRVRILNIWRPLRHPVEDWPLAVCDGSTVDTTDLVETDTVRRDYVGSNMFVLHQERHKWYYLSKHNVDEVLVLKQFDSSPDVDARYCPHAAFKHRNVTAQTPARESVEVRALVFTYPR</sequence>
<dbReference type="InterPro" id="IPR044053">
    <property type="entry name" value="AsaB-like"/>
</dbReference>
<evidence type="ECO:0000256" key="1">
    <source>
        <dbReference type="ARBA" id="ARBA00023604"/>
    </source>
</evidence>
<accession>A0A1W5CZW5</accession>
<comment type="similarity">
    <text evidence="1">Belongs to the asaB hydroxylase/desaturase family.</text>
</comment>
<dbReference type="EMBL" id="FWEW01001042">
    <property type="protein sequence ID" value="SLM36310.1"/>
    <property type="molecule type" value="Genomic_DNA"/>
</dbReference>
<dbReference type="PANTHER" id="PTHR34598">
    <property type="entry name" value="BLL6449 PROTEIN"/>
    <property type="match status" value="1"/>
</dbReference>
<dbReference type="AlphaFoldDB" id="A0A1W5CZW5"/>
<evidence type="ECO:0008006" key="4">
    <source>
        <dbReference type="Google" id="ProtNLM"/>
    </source>
</evidence>
<protein>
    <recommendedName>
        <fullName evidence="4">Methyltransferase</fullName>
    </recommendedName>
</protein>
<evidence type="ECO:0000313" key="2">
    <source>
        <dbReference type="EMBL" id="SLM36310.1"/>
    </source>
</evidence>
<dbReference type="GO" id="GO:0016491">
    <property type="term" value="F:oxidoreductase activity"/>
    <property type="evidence" value="ECO:0007669"/>
    <property type="project" value="InterPro"/>
</dbReference>
<reference evidence="3" key="1">
    <citation type="submission" date="2017-03" db="EMBL/GenBank/DDBJ databases">
        <authorList>
            <person name="Sharma R."/>
            <person name="Thines M."/>
        </authorList>
    </citation>
    <scope>NUCLEOTIDE SEQUENCE [LARGE SCALE GENOMIC DNA]</scope>
</reference>
<proteinExistence type="inferred from homology"/>